<evidence type="ECO:0008006" key="3">
    <source>
        <dbReference type="Google" id="ProtNLM"/>
    </source>
</evidence>
<dbReference type="Proteomes" id="UP001549366">
    <property type="component" value="Unassembled WGS sequence"/>
</dbReference>
<comment type="caution">
    <text evidence="1">The sequence shown here is derived from an EMBL/GenBank/DDBJ whole genome shotgun (WGS) entry which is preliminary data.</text>
</comment>
<gene>
    <name evidence="1" type="ORF">V5J35_004550</name>
</gene>
<keyword evidence="2" id="KW-1185">Reference proteome</keyword>
<sequence length="89" mass="10509">MKNEIEFWSIKSIARFLDHSINYTRNVLVKQTGFPPPRHNEIVIDGQRHKSKPRWLNSDVILWAENAYIKSDNIGEQHPKKRGRKRSVS</sequence>
<proteinExistence type="predicted"/>
<evidence type="ECO:0000313" key="2">
    <source>
        <dbReference type="Proteomes" id="UP001549366"/>
    </source>
</evidence>
<organism evidence="1 2">
    <name type="scientific">Endozoicomonas lisbonensis</name>
    <dbReference type="NCBI Taxonomy" id="3120522"/>
    <lineage>
        <taxon>Bacteria</taxon>
        <taxon>Pseudomonadati</taxon>
        <taxon>Pseudomonadota</taxon>
        <taxon>Gammaproteobacteria</taxon>
        <taxon>Oceanospirillales</taxon>
        <taxon>Endozoicomonadaceae</taxon>
        <taxon>Endozoicomonas</taxon>
    </lineage>
</organism>
<name>A0ABV2SR57_9GAMM</name>
<accession>A0ABV2SR57</accession>
<dbReference type="RefSeq" id="WP_354009350.1">
    <property type="nucleotide sequence ID" value="NZ_JBEWTA010000001.1"/>
</dbReference>
<protein>
    <recommendedName>
        <fullName evidence="3">Transcriptional regulator</fullName>
    </recommendedName>
</protein>
<evidence type="ECO:0000313" key="1">
    <source>
        <dbReference type="EMBL" id="MET4759358.1"/>
    </source>
</evidence>
<dbReference type="EMBL" id="JBEWTB010000002">
    <property type="protein sequence ID" value="MET4759358.1"/>
    <property type="molecule type" value="Genomic_DNA"/>
</dbReference>
<reference evidence="1 2" key="1">
    <citation type="submission" date="2024-06" db="EMBL/GenBank/DDBJ databases">
        <title>Genomic Encyclopedia of Type Strains, Phase V (KMG-V): Genome sequencing to study the core and pangenomes of soil and plant-associated prokaryotes.</title>
        <authorList>
            <person name="Whitman W."/>
        </authorList>
    </citation>
    <scope>NUCLEOTIDE SEQUENCE [LARGE SCALE GENOMIC DNA]</scope>
    <source>
        <strain evidence="1 2">NE40</strain>
    </source>
</reference>